<evidence type="ECO:0000313" key="12">
    <source>
        <dbReference type="Proteomes" id="UP000288805"/>
    </source>
</evidence>
<name>A0A438ESY9_VITVI</name>
<proteinExistence type="inferred from homology"/>
<keyword evidence="4 8" id="KW-0812">Transmembrane</keyword>
<feature type="transmembrane region" description="Helical" evidence="8">
    <location>
        <begin position="51"/>
        <end position="70"/>
    </location>
</feature>
<feature type="transmembrane region" description="Helical" evidence="8">
    <location>
        <begin position="281"/>
        <end position="302"/>
    </location>
</feature>
<evidence type="ECO:0000259" key="10">
    <source>
        <dbReference type="Pfam" id="PF01529"/>
    </source>
</evidence>
<comment type="similarity">
    <text evidence="2 8">Belongs to the DHHC palmitoyltransferase family.</text>
</comment>
<keyword evidence="7 8" id="KW-0012">Acyltransferase</keyword>
<feature type="region of interest" description="Disordered" evidence="9">
    <location>
        <begin position="630"/>
        <end position="687"/>
    </location>
</feature>
<evidence type="ECO:0000256" key="9">
    <source>
        <dbReference type="SAM" id="MobiDB-lite"/>
    </source>
</evidence>
<feature type="transmembrane region" description="Helical" evidence="8">
    <location>
        <begin position="76"/>
        <end position="94"/>
    </location>
</feature>
<organism evidence="11 12">
    <name type="scientific">Vitis vinifera</name>
    <name type="common">Grape</name>
    <dbReference type="NCBI Taxonomy" id="29760"/>
    <lineage>
        <taxon>Eukaryota</taxon>
        <taxon>Viridiplantae</taxon>
        <taxon>Streptophyta</taxon>
        <taxon>Embryophyta</taxon>
        <taxon>Tracheophyta</taxon>
        <taxon>Spermatophyta</taxon>
        <taxon>Magnoliopsida</taxon>
        <taxon>eudicotyledons</taxon>
        <taxon>Gunneridae</taxon>
        <taxon>Pentapetalae</taxon>
        <taxon>rosids</taxon>
        <taxon>Vitales</taxon>
        <taxon>Vitaceae</taxon>
        <taxon>Viteae</taxon>
        <taxon>Vitis</taxon>
    </lineage>
</organism>
<dbReference type="PANTHER" id="PTHR22883">
    <property type="entry name" value="ZINC FINGER DHHC DOMAIN CONTAINING PROTEIN"/>
    <property type="match status" value="1"/>
</dbReference>
<dbReference type="EMBL" id="QGNW01001190">
    <property type="protein sequence ID" value="RVW50866.1"/>
    <property type="molecule type" value="Genomic_DNA"/>
</dbReference>
<protein>
    <recommendedName>
        <fullName evidence="8">S-acyltransferase</fullName>
        <ecNumber evidence="8">2.3.1.225</ecNumber>
    </recommendedName>
    <alternativeName>
        <fullName evidence="8">Palmitoyltransferase</fullName>
    </alternativeName>
</protein>
<comment type="caution">
    <text evidence="11">The sequence shown here is derived from an EMBL/GenBank/DDBJ whole genome shotgun (WGS) entry which is preliminary data.</text>
</comment>
<evidence type="ECO:0000256" key="4">
    <source>
        <dbReference type="ARBA" id="ARBA00022692"/>
    </source>
</evidence>
<dbReference type="PANTHER" id="PTHR22883:SF316">
    <property type="entry name" value="PROTEIN S-ACYLTRANSFERASE 21"/>
    <property type="match status" value="1"/>
</dbReference>
<comment type="domain">
    <text evidence="8">The DHHC domain is required for palmitoyltransferase activity.</text>
</comment>
<evidence type="ECO:0000256" key="3">
    <source>
        <dbReference type="ARBA" id="ARBA00022679"/>
    </source>
</evidence>
<comment type="subcellular location">
    <subcellularLocation>
        <location evidence="1">Endomembrane system</location>
        <topology evidence="1">Multi-pass membrane protein</topology>
    </subcellularLocation>
</comment>
<evidence type="ECO:0000256" key="8">
    <source>
        <dbReference type="RuleBase" id="RU079119"/>
    </source>
</evidence>
<feature type="compositionally biased region" description="Low complexity" evidence="9">
    <location>
        <begin position="659"/>
        <end position="668"/>
    </location>
</feature>
<accession>A0A438ESY9</accession>
<dbReference type="Pfam" id="PF01529">
    <property type="entry name" value="DHHC"/>
    <property type="match status" value="1"/>
</dbReference>
<evidence type="ECO:0000256" key="1">
    <source>
        <dbReference type="ARBA" id="ARBA00004127"/>
    </source>
</evidence>
<keyword evidence="3 8" id="KW-0808">Transferase</keyword>
<dbReference type="Proteomes" id="UP000288805">
    <property type="component" value="Unassembled WGS sequence"/>
</dbReference>
<comment type="catalytic activity">
    <reaction evidence="8">
        <text>L-cysteinyl-[protein] + hexadecanoyl-CoA = S-hexadecanoyl-L-cysteinyl-[protein] + CoA</text>
        <dbReference type="Rhea" id="RHEA:36683"/>
        <dbReference type="Rhea" id="RHEA-COMP:10131"/>
        <dbReference type="Rhea" id="RHEA-COMP:11032"/>
        <dbReference type="ChEBI" id="CHEBI:29950"/>
        <dbReference type="ChEBI" id="CHEBI:57287"/>
        <dbReference type="ChEBI" id="CHEBI:57379"/>
        <dbReference type="ChEBI" id="CHEBI:74151"/>
        <dbReference type="EC" id="2.3.1.225"/>
    </reaction>
</comment>
<feature type="domain" description="Palmitoyltransferase DHHC" evidence="10">
    <location>
        <begin position="227"/>
        <end position="317"/>
    </location>
</feature>
<evidence type="ECO:0000256" key="5">
    <source>
        <dbReference type="ARBA" id="ARBA00022989"/>
    </source>
</evidence>
<evidence type="ECO:0000313" key="11">
    <source>
        <dbReference type="EMBL" id="RVW50866.1"/>
    </source>
</evidence>
<keyword evidence="5 8" id="KW-1133">Transmembrane helix</keyword>
<feature type="compositionally biased region" description="Polar residues" evidence="9">
    <location>
        <begin position="335"/>
        <end position="350"/>
    </location>
</feature>
<keyword evidence="6 8" id="KW-0472">Membrane</keyword>
<dbReference type="GO" id="GO:0019706">
    <property type="term" value="F:protein-cysteine S-palmitoyltransferase activity"/>
    <property type="evidence" value="ECO:0007669"/>
    <property type="project" value="UniProtKB-EC"/>
</dbReference>
<gene>
    <name evidence="11" type="primary">PAT21_0</name>
    <name evidence="11" type="ORF">CK203_071344</name>
</gene>
<dbReference type="GO" id="GO:0012505">
    <property type="term" value="C:endomembrane system"/>
    <property type="evidence" value="ECO:0007669"/>
    <property type="project" value="UniProtKB-SubCell"/>
</dbReference>
<feature type="compositionally biased region" description="Polar residues" evidence="9">
    <location>
        <begin position="459"/>
        <end position="495"/>
    </location>
</feature>
<evidence type="ECO:0000256" key="6">
    <source>
        <dbReference type="ARBA" id="ARBA00023136"/>
    </source>
</evidence>
<feature type="compositionally biased region" description="Polar residues" evidence="9">
    <location>
        <begin position="675"/>
        <end position="687"/>
    </location>
</feature>
<evidence type="ECO:0000256" key="2">
    <source>
        <dbReference type="ARBA" id="ARBA00008574"/>
    </source>
</evidence>
<feature type="region of interest" description="Disordered" evidence="9">
    <location>
        <begin position="325"/>
        <end position="350"/>
    </location>
</feature>
<evidence type="ECO:0000256" key="7">
    <source>
        <dbReference type="ARBA" id="ARBA00023315"/>
    </source>
</evidence>
<sequence length="687" mass="75770">MKREKKRNWSDAADSRVWTQFLNMARRHGWELPAHTFQVNLVYILNHCCGYNSLFLLSVAFYAFFAPFLGKDIYEYVAISVYSFLALSVFILYVRCTAIDPADPGILIEGDKTSTYRSHNDADLPDYYCLSEILPLGWQRQRARPLLIPKTNPRIALIWNASSIEEPSKIGLKNGEKSDRRGSSCCSKLGGFFCGFVIKEDCRKDDDLLKQQSGEEDALFCTLCNAEWLNNCVGRKNYITFVCLMAVSLVWLIVEFGVGVAVLVRCFVDRKDTENQIVERLGALCTAVSLLATVPLGELFFFHMILMRKGITTYEYVVAMRTQSEPPGPSVDGGEQQSMPSSPTSSAVTAMSGRSSLGMSLQYKGAWCTPPRIFMDHQDEIIPHLEPGRLPSTVDPDAIQPHDKGKRLPQRPVRISAWKLAKLDSNEAIKAAAKARASSSVLRPLSSQHHQYDADHLSSGDTSGRSSPISTNQRFQARNSRVGTSRLSPSKSSYPPSRASGEDLDTCAHSFSNISSPIGATISPSPMELRASNRDHFNPIYQSSAGQSPWSARASDVNESAAAAVRDNLAQIPMTKNYFGAGDNSRSSVFWDQEAGRFVSSSSSTAGGAAQVPRAELTYSGQSIFFGGPLMNEQSTRGARNPGFRSASMERTSTSNYYQQGRSQRGGQLPVFVPSDSQQTQFSSRLP</sequence>
<feature type="transmembrane region" description="Helical" evidence="8">
    <location>
        <begin position="238"/>
        <end position="261"/>
    </location>
</feature>
<dbReference type="AlphaFoldDB" id="A0A438ESY9"/>
<feature type="region of interest" description="Disordered" evidence="9">
    <location>
        <begin position="385"/>
        <end position="410"/>
    </location>
</feature>
<feature type="region of interest" description="Disordered" evidence="9">
    <location>
        <begin position="440"/>
        <end position="504"/>
    </location>
</feature>
<dbReference type="InterPro" id="IPR039859">
    <property type="entry name" value="PFA4/ZDH16/20/ERF2-like"/>
</dbReference>
<reference evidence="11 12" key="1">
    <citation type="journal article" date="2018" name="PLoS Genet.">
        <title>Population sequencing reveals clonal diversity and ancestral inbreeding in the grapevine cultivar Chardonnay.</title>
        <authorList>
            <person name="Roach M.J."/>
            <person name="Johnson D.L."/>
            <person name="Bohlmann J."/>
            <person name="van Vuuren H.J."/>
            <person name="Jones S.J."/>
            <person name="Pretorius I.S."/>
            <person name="Schmidt S.A."/>
            <person name="Borneman A.R."/>
        </authorList>
    </citation>
    <scope>NUCLEOTIDE SEQUENCE [LARGE SCALE GENOMIC DNA]</scope>
    <source>
        <strain evidence="12">cv. Chardonnay</strain>
        <tissue evidence="11">Leaf</tissue>
    </source>
</reference>
<feature type="compositionally biased region" description="Polar residues" evidence="9">
    <location>
        <begin position="649"/>
        <end position="658"/>
    </location>
</feature>
<dbReference type="EC" id="2.3.1.225" evidence="8"/>
<dbReference type="InterPro" id="IPR001594">
    <property type="entry name" value="Palmitoyltrfase_DHHC"/>
</dbReference>